<dbReference type="FunFam" id="3.10.50.40:FF:000006">
    <property type="entry name" value="Peptidyl-prolyl cis-trans isomerase"/>
    <property type="match status" value="1"/>
</dbReference>
<evidence type="ECO:0000256" key="2">
    <source>
        <dbReference type="ARBA" id="ARBA00006577"/>
    </source>
</evidence>
<dbReference type="Pfam" id="PF00254">
    <property type="entry name" value="FKBP_C"/>
    <property type="match status" value="2"/>
</dbReference>
<accession>A0A4P2R1H1</accession>
<dbReference type="EC" id="5.2.1.8" evidence="6"/>
<dbReference type="SUPFAM" id="SSF54534">
    <property type="entry name" value="FKBP-like"/>
    <property type="match status" value="2"/>
</dbReference>
<dbReference type="InterPro" id="IPR046357">
    <property type="entry name" value="PPIase_dom_sf"/>
</dbReference>
<feature type="chain" id="PRO_5020736084" description="Peptidyl-prolyl cis-trans isomerase" evidence="8">
    <location>
        <begin position="23"/>
        <end position="316"/>
    </location>
</feature>
<proteinExistence type="inferred from homology"/>
<keyword evidence="8" id="KW-0732">Signal</keyword>
<dbReference type="PANTHER" id="PTHR43811:SF57">
    <property type="entry name" value="FKBP-TYPE PEPTIDYL-PROLYL CIS-TRANS ISOMERASE FKPA-RELATED"/>
    <property type="match status" value="1"/>
</dbReference>
<dbReference type="EMBL" id="CP012672">
    <property type="protein sequence ID" value="AUX36814.1"/>
    <property type="molecule type" value="Genomic_DNA"/>
</dbReference>
<protein>
    <recommendedName>
        <fullName evidence="6">Peptidyl-prolyl cis-trans isomerase</fullName>
        <ecNumber evidence="6">5.2.1.8</ecNumber>
    </recommendedName>
</protein>
<evidence type="ECO:0000256" key="8">
    <source>
        <dbReference type="SAM" id="SignalP"/>
    </source>
</evidence>
<reference evidence="10 11" key="1">
    <citation type="submission" date="2015-09" db="EMBL/GenBank/DDBJ databases">
        <title>Sorangium comparison.</title>
        <authorList>
            <person name="Zaburannyi N."/>
            <person name="Bunk B."/>
            <person name="Overmann J."/>
            <person name="Mueller R."/>
        </authorList>
    </citation>
    <scope>NUCLEOTIDE SEQUENCE [LARGE SCALE GENOMIC DNA]</scope>
    <source>
        <strain evidence="10 11">So ce836</strain>
    </source>
</reference>
<comment type="catalytic activity">
    <reaction evidence="1 5 6">
        <text>[protein]-peptidylproline (omega=180) = [protein]-peptidylproline (omega=0)</text>
        <dbReference type="Rhea" id="RHEA:16237"/>
        <dbReference type="Rhea" id="RHEA-COMP:10747"/>
        <dbReference type="Rhea" id="RHEA-COMP:10748"/>
        <dbReference type="ChEBI" id="CHEBI:83833"/>
        <dbReference type="ChEBI" id="CHEBI:83834"/>
        <dbReference type="EC" id="5.2.1.8"/>
    </reaction>
</comment>
<dbReference type="AlphaFoldDB" id="A0A4P2R1H1"/>
<keyword evidence="3 5" id="KW-0697">Rotamase</keyword>
<dbReference type="PANTHER" id="PTHR43811">
    <property type="entry name" value="FKBP-TYPE PEPTIDYL-PROLYL CIS-TRANS ISOMERASE FKPA"/>
    <property type="match status" value="1"/>
</dbReference>
<feature type="domain" description="PPIase FKBP-type" evidence="9">
    <location>
        <begin position="103"/>
        <end position="188"/>
    </location>
</feature>
<feature type="domain" description="PPIase FKBP-type" evidence="9">
    <location>
        <begin position="231"/>
        <end position="316"/>
    </location>
</feature>
<evidence type="ECO:0000256" key="6">
    <source>
        <dbReference type="RuleBase" id="RU003915"/>
    </source>
</evidence>
<evidence type="ECO:0000256" key="5">
    <source>
        <dbReference type="PROSITE-ProRule" id="PRU00277"/>
    </source>
</evidence>
<evidence type="ECO:0000313" key="11">
    <source>
        <dbReference type="Proteomes" id="UP000295497"/>
    </source>
</evidence>
<keyword evidence="4 5" id="KW-0413">Isomerase</keyword>
<dbReference type="GO" id="GO:0003755">
    <property type="term" value="F:peptidyl-prolyl cis-trans isomerase activity"/>
    <property type="evidence" value="ECO:0007669"/>
    <property type="project" value="UniProtKB-UniRule"/>
</dbReference>
<feature type="region of interest" description="Disordered" evidence="7">
    <location>
        <begin position="26"/>
        <end position="80"/>
    </location>
</feature>
<feature type="compositionally biased region" description="Pro residues" evidence="7">
    <location>
        <begin position="60"/>
        <end position="73"/>
    </location>
</feature>
<evidence type="ECO:0000256" key="1">
    <source>
        <dbReference type="ARBA" id="ARBA00000971"/>
    </source>
</evidence>
<organism evidence="10 11">
    <name type="scientific">Sorangium cellulosum</name>
    <name type="common">Polyangium cellulosum</name>
    <dbReference type="NCBI Taxonomy" id="56"/>
    <lineage>
        <taxon>Bacteria</taxon>
        <taxon>Pseudomonadati</taxon>
        <taxon>Myxococcota</taxon>
        <taxon>Polyangia</taxon>
        <taxon>Polyangiales</taxon>
        <taxon>Polyangiaceae</taxon>
        <taxon>Sorangium</taxon>
    </lineage>
</organism>
<name>A0A4P2R1H1_SORCE</name>
<gene>
    <name evidence="10" type="ORF">SOCE836_090310</name>
</gene>
<dbReference type="InterPro" id="IPR001179">
    <property type="entry name" value="PPIase_FKBP_dom"/>
</dbReference>
<evidence type="ECO:0000313" key="10">
    <source>
        <dbReference type="EMBL" id="AUX36814.1"/>
    </source>
</evidence>
<feature type="signal peptide" evidence="8">
    <location>
        <begin position="1"/>
        <end position="22"/>
    </location>
</feature>
<dbReference type="PROSITE" id="PS50059">
    <property type="entry name" value="FKBP_PPIASE"/>
    <property type="match status" value="2"/>
</dbReference>
<feature type="compositionally biased region" description="Low complexity" evidence="7">
    <location>
        <begin position="27"/>
        <end position="55"/>
    </location>
</feature>
<dbReference type="Proteomes" id="UP000295497">
    <property type="component" value="Chromosome"/>
</dbReference>
<dbReference type="Gene3D" id="3.10.50.40">
    <property type="match status" value="2"/>
</dbReference>
<evidence type="ECO:0000259" key="9">
    <source>
        <dbReference type="PROSITE" id="PS50059"/>
    </source>
</evidence>
<sequence length="316" mass="33523">MKRRMKRGYLVLVAMLAVPLSACDQKPAPQATADAPAAASAKPAAPPTHAAEPTAEQPSAPEPAGLPAPPDVAAPPADAQKTASGLAFKVLTPGKDKEHPGPDDKVKVHYTGWTTDGKMFDSSVLRGEPASFGVGGVIKGWTEALQLMSKGEKRRLWIPGNLAYGDRPMQPGAPAGMLVFDVELLDFAPAPKPPPVPKDVKAPPKAAKKTASGLAYEVLQKGTGTEHPKPTSRVTVHYTGWTTDGKMFDSSIVRDEPITFPLGGVIKGWTEGVQLMVKGEKARFWIPAELAYGEKPTRPGAPAGMLVFDIELIDFR</sequence>
<evidence type="ECO:0000256" key="3">
    <source>
        <dbReference type="ARBA" id="ARBA00023110"/>
    </source>
</evidence>
<evidence type="ECO:0000256" key="4">
    <source>
        <dbReference type="ARBA" id="ARBA00023235"/>
    </source>
</evidence>
<comment type="similarity">
    <text evidence="2 6">Belongs to the FKBP-type PPIase family.</text>
</comment>
<evidence type="ECO:0000256" key="7">
    <source>
        <dbReference type="SAM" id="MobiDB-lite"/>
    </source>
</evidence>